<reference evidence="2" key="1">
    <citation type="submission" date="2020-02" db="EMBL/GenBank/DDBJ databases">
        <authorList>
            <person name="Meier V. D."/>
        </authorList>
    </citation>
    <scope>NUCLEOTIDE SEQUENCE</scope>
    <source>
        <strain evidence="2">AVDCRST_MAG90</strain>
    </source>
</reference>
<feature type="region of interest" description="Disordered" evidence="1">
    <location>
        <begin position="161"/>
        <end position="259"/>
    </location>
</feature>
<feature type="compositionally biased region" description="Basic and acidic residues" evidence="1">
    <location>
        <begin position="201"/>
        <end position="210"/>
    </location>
</feature>
<evidence type="ECO:0000313" key="2">
    <source>
        <dbReference type="EMBL" id="CAA9325319.1"/>
    </source>
</evidence>
<dbReference type="EMBL" id="CADCUC010000235">
    <property type="protein sequence ID" value="CAA9325319.1"/>
    <property type="molecule type" value="Genomic_DNA"/>
</dbReference>
<feature type="region of interest" description="Disordered" evidence="1">
    <location>
        <begin position="1"/>
        <end position="22"/>
    </location>
</feature>
<dbReference type="GO" id="GO:0003858">
    <property type="term" value="F:3-hydroxybutyrate dehydrogenase activity"/>
    <property type="evidence" value="ECO:0007669"/>
    <property type="project" value="UniProtKB-EC"/>
</dbReference>
<dbReference type="AlphaFoldDB" id="A0A6J4LA49"/>
<feature type="non-terminal residue" evidence="2">
    <location>
        <position position="1"/>
    </location>
</feature>
<protein>
    <submittedName>
        <fullName evidence="2">D-beta-hydroxybutyrate dehydrogenase</fullName>
        <ecNumber evidence="2">1.1.1.30</ecNumber>
    </submittedName>
</protein>
<evidence type="ECO:0000256" key="1">
    <source>
        <dbReference type="SAM" id="MobiDB-lite"/>
    </source>
</evidence>
<gene>
    <name evidence="2" type="ORF">AVDCRST_MAG90-1302</name>
</gene>
<feature type="compositionally biased region" description="Basic residues" evidence="1">
    <location>
        <begin position="181"/>
        <end position="191"/>
    </location>
</feature>
<feature type="compositionally biased region" description="Basic residues" evidence="1">
    <location>
        <begin position="76"/>
        <end position="94"/>
    </location>
</feature>
<feature type="non-terminal residue" evidence="2">
    <location>
        <position position="259"/>
    </location>
</feature>
<organism evidence="2">
    <name type="scientific">uncultured Microvirga sp</name>
    <dbReference type="NCBI Taxonomy" id="412392"/>
    <lineage>
        <taxon>Bacteria</taxon>
        <taxon>Pseudomonadati</taxon>
        <taxon>Pseudomonadota</taxon>
        <taxon>Alphaproteobacteria</taxon>
        <taxon>Hyphomicrobiales</taxon>
        <taxon>Methylobacteriaceae</taxon>
        <taxon>Microvirga</taxon>
        <taxon>environmental samples</taxon>
    </lineage>
</organism>
<accession>A0A6J4LA49</accession>
<feature type="region of interest" description="Disordered" evidence="1">
    <location>
        <begin position="39"/>
        <end position="142"/>
    </location>
</feature>
<dbReference type="EC" id="1.1.1.30" evidence="2"/>
<name>A0A6J4LA49_9HYPH</name>
<keyword evidence="2" id="KW-0560">Oxidoreductase</keyword>
<sequence>GSGDCRASRAGHRGGGWDRPRDCARISARRGAGACLRCRRGGARETRAGEPGRVALAHRRLGPRRGGPPLRGGAGRARRPRLPGQQRGHRRADRPRRGDFARGLGPHAGDQHHGAFQLHPARGRAAEGEPQPQHRQPVLGGGEIRLPAALALLGLEMGRDRRDQDLGHGTRRAWNPGQRHPAGRRRGRAHPPRFCGQGGGARRDLRRADAIRPAAGLDQGDDSPDAARRHDRFSRLPAGPDRVRAGDQRRRGPAIARGL</sequence>
<feature type="compositionally biased region" description="Basic and acidic residues" evidence="1">
    <location>
        <begin position="241"/>
        <end position="250"/>
    </location>
</feature>
<proteinExistence type="predicted"/>